<organism evidence="1 2">
    <name type="scientific">Cajanus cajan</name>
    <name type="common">Pigeon pea</name>
    <name type="synonym">Cajanus indicus</name>
    <dbReference type="NCBI Taxonomy" id="3821"/>
    <lineage>
        <taxon>Eukaryota</taxon>
        <taxon>Viridiplantae</taxon>
        <taxon>Streptophyta</taxon>
        <taxon>Embryophyta</taxon>
        <taxon>Tracheophyta</taxon>
        <taxon>Spermatophyta</taxon>
        <taxon>Magnoliopsida</taxon>
        <taxon>eudicotyledons</taxon>
        <taxon>Gunneridae</taxon>
        <taxon>Pentapetalae</taxon>
        <taxon>rosids</taxon>
        <taxon>fabids</taxon>
        <taxon>Fabales</taxon>
        <taxon>Fabaceae</taxon>
        <taxon>Papilionoideae</taxon>
        <taxon>50 kb inversion clade</taxon>
        <taxon>NPAAA clade</taxon>
        <taxon>indigoferoid/millettioid clade</taxon>
        <taxon>Phaseoleae</taxon>
        <taxon>Cajanus</taxon>
    </lineage>
</organism>
<protein>
    <submittedName>
        <fullName evidence="1">Uncharacterized protein</fullName>
    </submittedName>
</protein>
<keyword evidence="2" id="KW-1185">Reference proteome</keyword>
<dbReference type="AlphaFoldDB" id="A0A151TZQ6"/>
<dbReference type="PANTHER" id="PTHR33116">
    <property type="entry name" value="REVERSE TRANSCRIPTASE ZINC-BINDING DOMAIN-CONTAINING PROTEIN-RELATED-RELATED"/>
    <property type="match status" value="1"/>
</dbReference>
<accession>A0A151TZQ6</accession>
<evidence type="ECO:0000313" key="2">
    <source>
        <dbReference type="Proteomes" id="UP000075243"/>
    </source>
</evidence>
<dbReference type="PANTHER" id="PTHR33116:SF75">
    <property type="entry name" value="RIBONUCLEASE H PROTEIN"/>
    <property type="match status" value="1"/>
</dbReference>
<dbReference type="Gramene" id="C.cajan_04973.t">
    <property type="protein sequence ID" value="C.cajan_04973.t.cds1"/>
    <property type="gene ID" value="C.cajan_04973"/>
</dbReference>
<dbReference type="EMBL" id="CM003604">
    <property type="protein sequence ID" value="KYP72505.1"/>
    <property type="molecule type" value="Genomic_DNA"/>
</dbReference>
<proteinExistence type="predicted"/>
<gene>
    <name evidence="1" type="ORF">KK1_005095</name>
</gene>
<dbReference type="Proteomes" id="UP000075243">
    <property type="component" value="Chromosome 2"/>
</dbReference>
<reference evidence="1 2" key="1">
    <citation type="journal article" date="2012" name="Nat. Biotechnol.">
        <title>Draft genome sequence of pigeonpea (Cajanus cajan), an orphan legume crop of resource-poor farmers.</title>
        <authorList>
            <person name="Varshney R.K."/>
            <person name="Chen W."/>
            <person name="Li Y."/>
            <person name="Bharti A.K."/>
            <person name="Saxena R.K."/>
            <person name="Schlueter J.A."/>
            <person name="Donoghue M.T."/>
            <person name="Azam S."/>
            <person name="Fan G."/>
            <person name="Whaley A.M."/>
            <person name="Farmer A.D."/>
            <person name="Sheridan J."/>
            <person name="Iwata A."/>
            <person name="Tuteja R."/>
            <person name="Penmetsa R.V."/>
            <person name="Wu W."/>
            <person name="Upadhyaya H.D."/>
            <person name="Yang S.P."/>
            <person name="Shah T."/>
            <person name="Saxena K.B."/>
            <person name="Michael T."/>
            <person name="McCombie W.R."/>
            <person name="Yang B."/>
            <person name="Zhang G."/>
            <person name="Yang H."/>
            <person name="Wang J."/>
            <person name="Spillane C."/>
            <person name="Cook D.R."/>
            <person name="May G.D."/>
            <person name="Xu X."/>
            <person name="Jackson S.A."/>
        </authorList>
    </citation>
    <scope>NUCLEOTIDE SEQUENCE [LARGE SCALE GENOMIC DNA]</scope>
    <source>
        <strain evidence="2">cv. Asha</strain>
    </source>
</reference>
<evidence type="ECO:0000313" key="1">
    <source>
        <dbReference type="EMBL" id="KYP72505.1"/>
    </source>
</evidence>
<sequence length="160" mass="18358">MASINNVMVIKNMLRCFKVVLGLKVNFYKSRFGVVGVKRNLVESYSHLLNCKLIQISFNYLGLPIGANPRKEAMWQPIVLKSRKKLPTWSSKTLSMAGRACLINFVLTSLPSREKVKRHTKKIFMELQGGRTKDKLTQPKEYRGLRIKNITMFNEALLAK</sequence>
<name>A0A151TZQ6_CAJCA</name>